<evidence type="ECO:0000313" key="2">
    <source>
        <dbReference type="Proteomes" id="UP000814033"/>
    </source>
</evidence>
<comment type="caution">
    <text evidence="1">The sequence shown here is derived from an EMBL/GenBank/DDBJ whole genome shotgun (WGS) entry which is preliminary data.</text>
</comment>
<dbReference type="Proteomes" id="UP000814033">
    <property type="component" value="Unassembled WGS sequence"/>
</dbReference>
<gene>
    <name evidence="1" type="ORF">FA95DRAFT_1495865</name>
</gene>
<keyword evidence="2" id="KW-1185">Reference proteome</keyword>
<organism evidence="1 2">
    <name type="scientific">Auriscalpium vulgare</name>
    <dbReference type="NCBI Taxonomy" id="40419"/>
    <lineage>
        <taxon>Eukaryota</taxon>
        <taxon>Fungi</taxon>
        <taxon>Dikarya</taxon>
        <taxon>Basidiomycota</taxon>
        <taxon>Agaricomycotina</taxon>
        <taxon>Agaricomycetes</taxon>
        <taxon>Russulales</taxon>
        <taxon>Auriscalpiaceae</taxon>
        <taxon>Auriscalpium</taxon>
    </lineage>
</organism>
<dbReference type="EMBL" id="MU275959">
    <property type="protein sequence ID" value="KAI0045180.1"/>
    <property type="molecule type" value="Genomic_DNA"/>
</dbReference>
<reference evidence="1" key="1">
    <citation type="submission" date="2021-02" db="EMBL/GenBank/DDBJ databases">
        <authorList>
            <consortium name="DOE Joint Genome Institute"/>
            <person name="Ahrendt S."/>
            <person name="Looney B.P."/>
            <person name="Miyauchi S."/>
            <person name="Morin E."/>
            <person name="Drula E."/>
            <person name="Courty P.E."/>
            <person name="Chicoki N."/>
            <person name="Fauchery L."/>
            <person name="Kohler A."/>
            <person name="Kuo A."/>
            <person name="Labutti K."/>
            <person name="Pangilinan J."/>
            <person name="Lipzen A."/>
            <person name="Riley R."/>
            <person name="Andreopoulos W."/>
            <person name="He G."/>
            <person name="Johnson J."/>
            <person name="Barry K.W."/>
            <person name="Grigoriev I.V."/>
            <person name="Nagy L."/>
            <person name="Hibbett D."/>
            <person name="Henrissat B."/>
            <person name="Matheny P.B."/>
            <person name="Labbe J."/>
            <person name="Martin F."/>
        </authorList>
    </citation>
    <scope>NUCLEOTIDE SEQUENCE</scope>
    <source>
        <strain evidence="1">FP105234-sp</strain>
    </source>
</reference>
<reference evidence="1" key="2">
    <citation type="journal article" date="2022" name="New Phytol.">
        <title>Evolutionary transition to the ectomycorrhizal habit in the genomes of a hyperdiverse lineage of mushroom-forming fungi.</title>
        <authorList>
            <person name="Looney B."/>
            <person name="Miyauchi S."/>
            <person name="Morin E."/>
            <person name="Drula E."/>
            <person name="Courty P.E."/>
            <person name="Kohler A."/>
            <person name="Kuo A."/>
            <person name="LaButti K."/>
            <person name="Pangilinan J."/>
            <person name="Lipzen A."/>
            <person name="Riley R."/>
            <person name="Andreopoulos W."/>
            <person name="He G."/>
            <person name="Johnson J."/>
            <person name="Nolan M."/>
            <person name="Tritt A."/>
            <person name="Barry K.W."/>
            <person name="Grigoriev I.V."/>
            <person name="Nagy L.G."/>
            <person name="Hibbett D."/>
            <person name="Henrissat B."/>
            <person name="Matheny P.B."/>
            <person name="Labbe J."/>
            <person name="Martin F.M."/>
        </authorList>
    </citation>
    <scope>NUCLEOTIDE SEQUENCE</scope>
    <source>
        <strain evidence="1">FP105234-sp</strain>
    </source>
</reference>
<proteinExistence type="predicted"/>
<protein>
    <submittedName>
        <fullName evidence="1">Uncharacterized protein</fullName>
    </submittedName>
</protein>
<sequence>MRKTSSETTRKDQTHNLNRIRRPQTQHGFLLALPSESLTHITSFLDPKSLLTLGRTNKRLYEHIKDDNTWHRAFVCQILGIGPEAELHGLRSLTLRRTESSWREEFSTRYAVRRRWIRSRSSTIAHSPHHAQIARMHLVSEDALLSSSLEYGIVARSFPLSGKIMKGFLDSTGMRHGMGIGNPNAEFAPNISVCVLASDGASARIIWGRRDGSINITFHPRTMSGTRAPAKVYDSRPEEEHTGAITDATWSDDGHGCVTVGADGRMKIWTMRHFACVWTSERNAGTVYTKVVQDLVNGIVAVAAKGGVLLIYSGFDTAALWEGASAQATVKIVSIPPPALTSDNPNTPPETGVRQEIGSIYLDMHSVTRPSILVSYVGIPYFFRLNVDFALSSVQVLAFGDPSSGPITCIMPSFSLNANEPGFVVVGNMLGSVSVYDWDAGLSTSPISPVYRIDIFSDAAVTSVAVNDFAIVAGSSRGSVRAIDVLLFDQLRSFAAPANDSVRQIILRRYMVISSVGSRILAWKAASGSDNKQDSLKVKGKGKVSQGTRKWHKQYELRQDIAESRDDLKGKHRASRDHEQTTQLDSLGLTEQEAVEYALMLSRDEQAKRRAAEESVFAAGFDDEGASSRHMTAPASPTLHALTSSFPSIANSYTRSHLPILPSPSNVKVQVSPRFYPEAMEAGDLPSSPLDLSPPIMSPEPAVAAASSSFTTRRVASGVYGRASSMSRAPAPSKSAWNSPIRVKQPSPPPPTSGQGYRQRAPTSRPPPVTASDTRAREQGSGEMGSVEDDDLRFALELSLAEARSKQDEEEGC</sequence>
<evidence type="ECO:0000313" key="1">
    <source>
        <dbReference type="EMBL" id="KAI0045180.1"/>
    </source>
</evidence>
<accession>A0ACB8RNI5</accession>
<name>A0ACB8RNI5_9AGAM</name>